<evidence type="ECO:0000313" key="2">
    <source>
        <dbReference type="Proteomes" id="UP000256686"/>
    </source>
</evidence>
<dbReference type="Proteomes" id="UP000256686">
    <property type="component" value="Unassembled WGS sequence"/>
</dbReference>
<gene>
    <name evidence="1" type="ORF">DRF65_05275</name>
</gene>
<evidence type="ECO:0008006" key="3">
    <source>
        <dbReference type="Google" id="ProtNLM"/>
    </source>
</evidence>
<dbReference type="PROSITE" id="PS51257">
    <property type="entry name" value="PROKAR_LIPOPROTEIN"/>
    <property type="match status" value="1"/>
</dbReference>
<protein>
    <recommendedName>
        <fullName evidence="3">DUF2931 family protein</fullName>
    </recommendedName>
</protein>
<accession>A0A3D9CCN5</accession>
<dbReference type="AlphaFoldDB" id="A0A3D9CCN5"/>
<organism evidence="1 2">
    <name type="scientific">Chryseobacterium pennae</name>
    <dbReference type="NCBI Taxonomy" id="2258962"/>
    <lineage>
        <taxon>Bacteria</taxon>
        <taxon>Pseudomonadati</taxon>
        <taxon>Bacteroidota</taxon>
        <taxon>Flavobacteriia</taxon>
        <taxon>Flavobacteriales</taxon>
        <taxon>Weeksellaceae</taxon>
        <taxon>Chryseobacterium group</taxon>
        <taxon>Chryseobacterium</taxon>
    </lineage>
</organism>
<dbReference type="EMBL" id="QNVT01000003">
    <property type="protein sequence ID" value="REC63508.1"/>
    <property type="molecule type" value="Genomic_DNA"/>
</dbReference>
<name>A0A3D9CCN5_9FLAO</name>
<reference evidence="2" key="1">
    <citation type="submission" date="2018-06" db="EMBL/GenBank/DDBJ databases">
        <authorList>
            <person name="Lum Nde A."/>
            <person name="Hugo C."/>
        </authorList>
    </citation>
    <scope>NUCLEOTIDE SEQUENCE [LARGE SCALE GENOMIC DNA]</scope>
    <source>
        <strain evidence="2">1_F178</strain>
    </source>
</reference>
<dbReference type="InterPro" id="IPR021326">
    <property type="entry name" value="DUF2931"/>
</dbReference>
<dbReference type="Pfam" id="PF11153">
    <property type="entry name" value="DUF2931"/>
    <property type="match status" value="1"/>
</dbReference>
<proteinExistence type="predicted"/>
<comment type="caution">
    <text evidence="1">The sequence shown here is derived from an EMBL/GenBank/DDBJ whole genome shotgun (WGS) entry which is preliminary data.</text>
</comment>
<sequence>MNRLLIYILIFQYFLISCQKNMNKYAWTPTESSPKMYPMNIHKGTLILEDGSSVYIPSSGISNEIWGHTGSTHVQGNDLKAVPVKLELTWASFMEKKFYKGSWDLPVDKIKELFSKGVVNWRTGAKDNYSYIVVGCAPGGVVVVWIYGDDQQVEIGRFQAKETNISMAEYVPGNPDITPNEFFDISSSVPAAYENMNKKGIQYGLWDSYREKYSWKPEIQIPGYTLDHVIFEMFNGEMETLFGGTITNNQFKARAIPRYFSFLLSNAKGEKYVFEVKYAYEDEMLELFKNADKNKPIEIILQMDGSLNNKKLIFKQENKEILIKKIDMGNFWKYEE</sequence>
<evidence type="ECO:0000313" key="1">
    <source>
        <dbReference type="EMBL" id="REC63508.1"/>
    </source>
</evidence>
<keyword evidence="2" id="KW-1185">Reference proteome</keyword>